<dbReference type="InterPro" id="IPR027417">
    <property type="entry name" value="P-loop_NTPase"/>
</dbReference>
<evidence type="ECO:0000259" key="1">
    <source>
        <dbReference type="Pfam" id="PF25000"/>
    </source>
</evidence>
<dbReference type="Pfam" id="PF13424">
    <property type="entry name" value="TPR_12"/>
    <property type="match status" value="2"/>
</dbReference>
<dbReference type="PANTHER" id="PTHR46082:SF6">
    <property type="entry name" value="AAA+ ATPASE DOMAIN-CONTAINING PROTEIN-RELATED"/>
    <property type="match status" value="1"/>
</dbReference>
<reference evidence="2 3" key="1">
    <citation type="submission" date="2021-01" db="EMBL/GenBank/DDBJ databases">
        <title>Whole genome shotgun sequence of Actinoplanes palleronii NBRC 14916.</title>
        <authorList>
            <person name="Komaki H."/>
            <person name="Tamura T."/>
        </authorList>
    </citation>
    <scope>NUCLEOTIDE SEQUENCE [LARGE SCALE GENOMIC DNA]</scope>
    <source>
        <strain evidence="2 3">NBRC 14916</strain>
    </source>
</reference>
<dbReference type="InterPro" id="IPR011990">
    <property type="entry name" value="TPR-like_helical_dom_sf"/>
</dbReference>
<proteinExistence type="predicted"/>
<dbReference type="InterPro" id="IPR056681">
    <property type="entry name" value="DUF7779"/>
</dbReference>
<dbReference type="InterPro" id="IPR053137">
    <property type="entry name" value="NLR-like"/>
</dbReference>
<feature type="domain" description="DUF7779" evidence="1">
    <location>
        <begin position="298"/>
        <end position="364"/>
    </location>
</feature>
<comment type="caution">
    <text evidence="2">The sequence shown here is derived from an EMBL/GenBank/DDBJ whole genome shotgun (WGS) entry which is preliminary data.</text>
</comment>
<gene>
    <name evidence="2" type="ORF">Apa02nite_064320</name>
</gene>
<protein>
    <submittedName>
        <fullName evidence="2">Tetratricopeptide repeat protein</fullName>
    </submittedName>
</protein>
<sequence>MTDGKPISIQNSQGVQVGNRSTQINISQILAGAGSAPEAVNPPGGTHNLPHPAGSVFVGRAEAMATLSAKAESGDVIGQTLHGLGGVGKIELALQFAHAHRERYSLVWWITADTPERVALGLVDLTRRLHPEVTLLADAAEWALGWLQNHTGWLLILDNVEDPADITTLLGQIRGQGSVLMTTRRDLGELVWTRLRLSPLRLSPLDRAASLELLSNLSGSEDTDGEADLLAEELGDLPLALDQAAAYIGQRGIAFAEYRRRLARFPKKMYATVPEGFPAERALHQVWALTMETVAERSQIAPRLLLILAFFAPDALPETVLDPAAKDPLDVEDALALLASYSMITRTARTLSVHRLVQAVSRTQTGGPAAPLAAVGLLARAISQDPFSDVNNWPRWNALLPHIDAVSTHLEGMDRTDTLAALLDRTATYLENQGAFDQATSMFESLFTDLSHTLGAYHPRTLVVGHNLAHAHQSAGRPAAAIRQYERILAIAGPSLGGDHSLVLNCRDNLAHAYTSVGRPTEAITILEANLVDFRRIYGEPNPHVSACRSFLAQAYQEVGRSAESVQLLEHVLADEILMSHENHPGTLTARNNLAQAYLSIDRLADAIQLFAALVPENERLLGEKHPDTLTARMNFADTYRKAGQAHEAIPLLEAVIVDYREVLGEAHPSTLICQDNLASAYQFAGKFDRAIPLFEITVAELRRVLGDDHPTTRISKSNLAYARQQAGQQLG</sequence>
<dbReference type="Gene3D" id="1.25.40.10">
    <property type="entry name" value="Tetratricopeptide repeat domain"/>
    <property type="match status" value="2"/>
</dbReference>
<dbReference type="PANTHER" id="PTHR46082">
    <property type="entry name" value="ATP/GTP-BINDING PROTEIN-RELATED"/>
    <property type="match status" value="1"/>
</dbReference>
<dbReference type="SUPFAM" id="SSF48452">
    <property type="entry name" value="TPR-like"/>
    <property type="match status" value="3"/>
</dbReference>
<accession>A0ABQ4BI10</accession>
<dbReference type="Pfam" id="PF25000">
    <property type="entry name" value="DUF7779"/>
    <property type="match status" value="1"/>
</dbReference>
<dbReference type="EMBL" id="BOMS01000102">
    <property type="protein sequence ID" value="GIE70324.1"/>
    <property type="molecule type" value="Genomic_DNA"/>
</dbReference>
<dbReference type="SUPFAM" id="SSF52540">
    <property type="entry name" value="P-loop containing nucleoside triphosphate hydrolases"/>
    <property type="match status" value="1"/>
</dbReference>
<name>A0ABQ4BI10_9ACTN</name>
<organism evidence="2 3">
    <name type="scientific">Actinoplanes palleronii</name>
    <dbReference type="NCBI Taxonomy" id="113570"/>
    <lineage>
        <taxon>Bacteria</taxon>
        <taxon>Bacillati</taxon>
        <taxon>Actinomycetota</taxon>
        <taxon>Actinomycetes</taxon>
        <taxon>Micromonosporales</taxon>
        <taxon>Micromonosporaceae</taxon>
        <taxon>Actinoplanes</taxon>
    </lineage>
</organism>
<dbReference type="Gene3D" id="3.40.50.300">
    <property type="entry name" value="P-loop containing nucleotide triphosphate hydrolases"/>
    <property type="match status" value="1"/>
</dbReference>
<dbReference type="Proteomes" id="UP000624709">
    <property type="component" value="Unassembled WGS sequence"/>
</dbReference>
<keyword evidence="3" id="KW-1185">Reference proteome</keyword>
<evidence type="ECO:0000313" key="2">
    <source>
        <dbReference type="EMBL" id="GIE70324.1"/>
    </source>
</evidence>
<dbReference type="RefSeq" id="WP_203828364.1">
    <property type="nucleotide sequence ID" value="NZ_BAAATY010000030.1"/>
</dbReference>
<evidence type="ECO:0000313" key="3">
    <source>
        <dbReference type="Proteomes" id="UP000624709"/>
    </source>
</evidence>
<dbReference type="Pfam" id="PF13374">
    <property type="entry name" value="TPR_10"/>
    <property type="match status" value="1"/>
</dbReference>